<keyword evidence="3" id="KW-1185">Reference proteome</keyword>
<feature type="region of interest" description="Disordered" evidence="1">
    <location>
        <begin position="1"/>
        <end position="24"/>
    </location>
</feature>
<evidence type="ECO:0008006" key="4">
    <source>
        <dbReference type="Google" id="ProtNLM"/>
    </source>
</evidence>
<gene>
    <name evidence="2" type="ORF">KCH_55360</name>
</gene>
<dbReference type="Gene3D" id="3.40.50.1820">
    <property type="entry name" value="alpha/beta hydrolase"/>
    <property type="match status" value="1"/>
</dbReference>
<organism evidence="2 3">
    <name type="scientific">Kitasatospora cheerisanensis KCTC 2395</name>
    <dbReference type="NCBI Taxonomy" id="1348663"/>
    <lineage>
        <taxon>Bacteria</taxon>
        <taxon>Bacillati</taxon>
        <taxon>Actinomycetota</taxon>
        <taxon>Actinomycetes</taxon>
        <taxon>Kitasatosporales</taxon>
        <taxon>Streptomycetaceae</taxon>
        <taxon>Kitasatospora</taxon>
    </lineage>
</organism>
<dbReference type="Proteomes" id="UP000027178">
    <property type="component" value="Unassembled WGS sequence"/>
</dbReference>
<dbReference type="SUPFAM" id="SSF53474">
    <property type="entry name" value="alpha/beta-Hydrolases"/>
    <property type="match status" value="1"/>
</dbReference>
<comment type="caution">
    <text evidence="2">The sequence shown here is derived from an EMBL/GenBank/DDBJ whole genome shotgun (WGS) entry which is preliminary data.</text>
</comment>
<sequence>MGRRNGRGAVLGADRGGRGPAGRGLAVAAPDRAMRAGSWAAEAAHLAAGLPDRPVVLVAGSNGCSAAVRLALAAPERVRGLLLAWPATAGDPQADGRLPAELAPLLAGGVLRGVADGELTGLRMPVGVLPAVPENPVHRRRTADALLALVPGAAELPGCPEPPHPLFRPGPLVAAVAGFAAGLSRP</sequence>
<dbReference type="InterPro" id="IPR029058">
    <property type="entry name" value="AB_hydrolase_fold"/>
</dbReference>
<name>A0A066YX07_9ACTN</name>
<evidence type="ECO:0000256" key="1">
    <source>
        <dbReference type="SAM" id="MobiDB-lite"/>
    </source>
</evidence>
<dbReference type="AlphaFoldDB" id="A0A066YX07"/>
<dbReference type="HOGENOM" id="CLU_1458352_0_0_11"/>
<dbReference type="EMBL" id="JNBY01000104">
    <property type="protein sequence ID" value="KDN82621.1"/>
    <property type="molecule type" value="Genomic_DNA"/>
</dbReference>
<dbReference type="PATRIC" id="fig|1348663.4.peg.5358"/>
<accession>A0A066YX07</accession>
<protein>
    <recommendedName>
        <fullName evidence="4">Serine aminopeptidase S33 domain-containing protein</fullName>
    </recommendedName>
</protein>
<evidence type="ECO:0000313" key="2">
    <source>
        <dbReference type="EMBL" id="KDN82621.1"/>
    </source>
</evidence>
<evidence type="ECO:0000313" key="3">
    <source>
        <dbReference type="Proteomes" id="UP000027178"/>
    </source>
</evidence>
<reference evidence="2 3" key="1">
    <citation type="submission" date="2014-05" db="EMBL/GenBank/DDBJ databases">
        <title>Draft Genome Sequence of Kitasatospora cheerisanensis KCTC 2395.</title>
        <authorList>
            <person name="Nam D.H."/>
        </authorList>
    </citation>
    <scope>NUCLEOTIDE SEQUENCE [LARGE SCALE GENOMIC DNA]</scope>
    <source>
        <strain evidence="2 3">KCTC 2395</strain>
    </source>
</reference>
<dbReference type="eggNOG" id="ENOG5033X20">
    <property type="taxonomic scope" value="Bacteria"/>
</dbReference>
<proteinExistence type="predicted"/>